<dbReference type="GeneID" id="39744973"/>
<keyword evidence="3" id="KW-1185">Reference proteome</keyword>
<dbReference type="AlphaFoldDB" id="A0A1Y1JRR0"/>
<sequence length="344" mass="40818">MKKYDYCLLKLIYFDIKGIFPTCSKDFTWDKEATRRESDAHNFTILCSDFYNQVSHGRDTTQFSKLCRVLGLYLNHLERRSNDIDVKSCCELFYYKLEKELIPNFELKCNEPNECYKKMIEQKRSTFETKISNICMEYSGNIEQDTSELLNYLFKIYYYIDLFKNPQVSDTGKMRLFKGEIEHLENYDCKSKRRLKAELEKIIEICQGYINSWTLSPRIHAAKLLTDSWMKTRRMKIQNLNDQTFMKNGSDKVINNVIAQTEALEFQPLMDTMTGGDTHTGISVGIIFITFSILIIIFILYKYTSYFSFIKPSVWKLTRKLNKNKNNNLDFMYSFHDKYKIAYS</sequence>
<keyword evidence="1" id="KW-0472">Membrane</keyword>
<dbReference type="EMBL" id="BDQF01000147">
    <property type="protein sequence ID" value="GAW84165.1"/>
    <property type="molecule type" value="Genomic_DNA"/>
</dbReference>
<proteinExistence type="predicted"/>
<keyword evidence="1" id="KW-0812">Transmembrane</keyword>
<evidence type="ECO:0000256" key="1">
    <source>
        <dbReference type="SAM" id="Phobius"/>
    </source>
</evidence>
<comment type="caution">
    <text evidence="2">The sequence shown here is derived from an EMBL/GenBank/DDBJ whole genome shotgun (WGS) entry which is preliminary data.</text>
</comment>
<evidence type="ECO:0000313" key="3">
    <source>
        <dbReference type="Proteomes" id="UP000195521"/>
    </source>
</evidence>
<dbReference type="OrthoDB" id="10316336at2759"/>
<name>A0A1Y1JRR0_PLAGO</name>
<reference evidence="3" key="1">
    <citation type="submission" date="2017-04" db="EMBL/GenBank/DDBJ databases">
        <title>Plasmodium gonderi genome.</title>
        <authorList>
            <person name="Arisue N."/>
            <person name="Honma H."/>
            <person name="Kawai S."/>
            <person name="Tougan T."/>
            <person name="Tanabe K."/>
            <person name="Horii T."/>
        </authorList>
    </citation>
    <scope>NUCLEOTIDE SEQUENCE [LARGE SCALE GENOMIC DNA]</scope>
    <source>
        <strain evidence="3">ATCC 30045</strain>
    </source>
</reference>
<accession>A0A1Y1JRR0</accession>
<keyword evidence="1" id="KW-1133">Transmembrane helix</keyword>
<dbReference type="Proteomes" id="UP000195521">
    <property type="component" value="Unassembled WGS sequence"/>
</dbReference>
<protein>
    <submittedName>
        <fullName evidence="2">Variable surface protein</fullName>
    </submittedName>
</protein>
<evidence type="ECO:0000313" key="2">
    <source>
        <dbReference type="EMBL" id="GAW84165.1"/>
    </source>
</evidence>
<organism evidence="2 3">
    <name type="scientific">Plasmodium gonderi</name>
    <dbReference type="NCBI Taxonomy" id="77519"/>
    <lineage>
        <taxon>Eukaryota</taxon>
        <taxon>Sar</taxon>
        <taxon>Alveolata</taxon>
        <taxon>Apicomplexa</taxon>
        <taxon>Aconoidasida</taxon>
        <taxon>Haemosporida</taxon>
        <taxon>Plasmodiidae</taxon>
        <taxon>Plasmodium</taxon>
        <taxon>Plasmodium (Plasmodium)</taxon>
    </lineage>
</organism>
<feature type="transmembrane region" description="Helical" evidence="1">
    <location>
        <begin position="282"/>
        <end position="301"/>
    </location>
</feature>
<dbReference type="RefSeq" id="XP_028546754.1">
    <property type="nucleotide sequence ID" value="XM_028690953.1"/>
</dbReference>
<gene>
    <name evidence="2" type="ORF">PGO_001455</name>
</gene>